<feature type="compositionally biased region" description="Pro residues" evidence="2">
    <location>
        <begin position="1"/>
        <end position="10"/>
    </location>
</feature>
<sequence length="390" mass="43717">MADPSVPPQSPGKSSSASAAAATSPKTEPTSAKAETASPRAGTVSPKSPGSPQAATEQATQPEPQQTHIEVDEGVSTAEWQLTFCRSISGYTASVTSSVLNYPTENGRRYHAFRHGTYYGPNDEDELDRLDFNSSFLIKLTENKLYHAPLQKEKVHRILDVGTGTGIWAVEISELFPNAEVIGNDLSPVQTTWVPPNVKFEVDDVESTWVAPKYDFIYSRFMAGAIADWPKLVKSTFANVNPGGWVEFQDWDLLYRSDDDSINDDHYSMKMDKMFMECSRKVGRDPQPGPQLEQWMRDAGFVNIHHKKIKAPLGTWPKDPYLRELGHMNMIQALDGLEAYNLRLYTSVLGWTKEEAQILFAHVRNEMRTNTLHAYINYHVVYGQVPEATK</sequence>
<keyword evidence="4" id="KW-1185">Reference proteome</keyword>
<dbReference type="AlphaFoldDB" id="A0AAE0D9N7"/>
<dbReference type="SUPFAM" id="SSF53335">
    <property type="entry name" value="S-adenosyl-L-methionine-dependent methyltransferases"/>
    <property type="match status" value="1"/>
</dbReference>
<comment type="caution">
    <text evidence="3">The sequence shown here is derived from an EMBL/GenBank/DDBJ whole genome shotgun (WGS) entry which is preliminary data.</text>
</comment>
<accession>A0AAE0D9N7</accession>
<reference evidence="3" key="1">
    <citation type="submission" date="2023-02" db="EMBL/GenBank/DDBJ databases">
        <title>Colletotrichum kahawae CIFC_Que2 genome sequencing and assembly.</title>
        <authorList>
            <person name="Baroncelli R."/>
        </authorList>
    </citation>
    <scope>NUCLEOTIDE SEQUENCE</scope>
    <source>
        <strain evidence="3">CIFC_Que2</strain>
    </source>
</reference>
<dbReference type="Pfam" id="PF13489">
    <property type="entry name" value="Methyltransf_23"/>
    <property type="match status" value="1"/>
</dbReference>
<evidence type="ECO:0000313" key="3">
    <source>
        <dbReference type="EMBL" id="KAK2764061.1"/>
    </source>
</evidence>
<dbReference type="Gene3D" id="3.40.50.150">
    <property type="entry name" value="Vaccinia Virus protein VP39"/>
    <property type="match status" value="1"/>
</dbReference>
<dbReference type="Proteomes" id="UP001281614">
    <property type="component" value="Unassembled WGS sequence"/>
</dbReference>
<feature type="compositionally biased region" description="Low complexity" evidence="2">
    <location>
        <begin position="11"/>
        <end position="32"/>
    </location>
</feature>
<keyword evidence="3" id="KW-0808">Transferase</keyword>
<feature type="compositionally biased region" description="Low complexity" evidence="2">
    <location>
        <begin position="52"/>
        <end position="66"/>
    </location>
</feature>
<dbReference type="CDD" id="cd02440">
    <property type="entry name" value="AdoMet_MTases"/>
    <property type="match status" value="1"/>
</dbReference>
<proteinExistence type="inferred from homology"/>
<organism evidence="3 4">
    <name type="scientific">Colletotrichum kahawae</name>
    <name type="common">Coffee berry disease fungus</name>
    <dbReference type="NCBI Taxonomy" id="34407"/>
    <lineage>
        <taxon>Eukaryota</taxon>
        <taxon>Fungi</taxon>
        <taxon>Dikarya</taxon>
        <taxon>Ascomycota</taxon>
        <taxon>Pezizomycotina</taxon>
        <taxon>Sordariomycetes</taxon>
        <taxon>Hypocreomycetidae</taxon>
        <taxon>Glomerellales</taxon>
        <taxon>Glomerellaceae</taxon>
        <taxon>Colletotrichum</taxon>
        <taxon>Colletotrichum gloeosporioides species complex</taxon>
    </lineage>
</organism>
<dbReference type="GO" id="GO:0032259">
    <property type="term" value="P:methylation"/>
    <property type="evidence" value="ECO:0007669"/>
    <property type="project" value="UniProtKB-KW"/>
</dbReference>
<feature type="region of interest" description="Disordered" evidence="2">
    <location>
        <begin position="1"/>
        <end position="66"/>
    </location>
</feature>
<dbReference type="InterPro" id="IPR029063">
    <property type="entry name" value="SAM-dependent_MTases_sf"/>
</dbReference>
<comment type="similarity">
    <text evidence="1">Belongs to the methyltransferase superfamily. LaeA methyltransferase family.</text>
</comment>
<name>A0AAE0D9N7_COLKA</name>
<dbReference type="PANTHER" id="PTHR43591">
    <property type="entry name" value="METHYLTRANSFERASE"/>
    <property type="match status" value="1"/>
</dbReference>
<dbReference type="PANTHER" id="PTHR43591:SF10">
    <property type="entry name" value="ABC TRANSMEMBRANE TYPE-1 DOMAIN-CONTAINING PROTEIN-RELATED"/>
    <property type="match status" value="1"/>
</dbReference>
<keyword evidence="3" id="KW-0489">Methyltransferase</keyword>
<evidence type="ECO:0000256" key="1">
    <source>
        <dbReference type="ARBA" id="ARBA00038158"/>
    </source>
</evidence>
<protein>
    <submittedName>
        <fullName evidence="3">Methyltransferase domain-containing protein</fullName>
    </submittedName>
</protein>
<evidence type="ECO:0000256" key="2">
    <source>
        <dbReference type="SAM" id="MobiDB-lite"/>
    </source>
</evidence>
<evidence type="ECO:0000313" key="4">
    <source>
        <dbReference type="Proteomes" id="UP001281614"/>
    </source>
</evidence>
<dbReference type="GO" id="GO:0008168">
    <property type="term" value="F:methyltransferase activity"/>
    <property type="evidence" value="ECO:0007669"/>
    <property type="project" value="UniProtKB-KW"/>
</dbReference>
<gene>
    <name evidence="3" type="ORF">CKAH01_15864</name>
</gene>
<dbReference type="EMBL" id="VYYT01000140">
    <property type="protein sequence ID" value="KAK2764061.1"/>
    <property type="molecule type" value="Genomic_DNA"/>
</dbReference>